<evidence type="ECO:0000256" key="2">
    <source>
        <dbReference type="ARBA" id="ARBA00022670"/>
    </source>
</evidence>
<organism evidence="8 9">
    <name type="scientific">Planotetraspora kaengkrachanensis</name>
    <dbReference type="NCBI Taxonomy" id="575193"/>
    <lineage>
        <taxon>Bacteria</taxon>
        <taxon>Bacillati</taxon>
        <taxon>Actinomycetota</taxon>
        <taxon>Actinomycetes</taxon>
        <taxon>Streptosporangiales</taxon>
        <taxon>Streptosporangiaceae</taxon>
        <taxon>Planotetraspora</taxon>
    </lineage>
</organism>
<keyword evidence="2" id="KW-0645">Protease</keyword>
<dbReference type="EMBL" id="BONV01000059">
    <property type="protein sequence ID" value="GIG84827.1"/>
    <property type="molecule type" value="Genomic_DNA"/>
</dbReference>
<dbReference type="RefSeq" id="WP_203888082.1">
    <property type="nucleotide sequence ID" value="NZ_BAABHH010000041.1"/>
</dbReference>
<protein>
    <recommendedName>
        <fullName evidence="7">NlpC/P60 domain-containing protein</fullName>
    </recommendedName>
</protein>
<dbReference type="SUPFAM" id="SSF54001">
    <property type="entry name" value="Cysteine proteinases"/>
    <property type="match status" value="1"/>
</dbReference>
<feature type="region of interest" description="Disordered" evidence="5">
    <location>
        <begin position="379"/>
        <end position="412"/>
    </location>
</feature>
<evidence type="ECO:0000313" key="8">
    <source>
        <dbReference type="EMBL" id="GIG84827.1"/>
    </source>
</evidence>
<gene>
    <name evidence="8" type="ORF">Pka01_79540</name>
</gene>
<evidence type="ECO:0000313" key="9">
    <source>
        <dbReference type="Proteomes" id="UP000630097"/>
    </source>
</evidence>
<evidence type="ECO:0000259" key="7">
    <source>
        <dbReference type="PROSITE" id="PS51935"/>
    </source>
</evidence>
<evidence type="ECO:0000256" key="3">
    <source>
        <dbReference type="ARBA" id="ARBA00022801"/>
    </source>
</evidence>
<dbReference type="Pfam" id="PF00877">
    <property type="entry name" value="NLPC_P60"/>
    <property type="match status" value="1"/>
</dbReference>
<dbReference type="InterPro" id="IPR000064">
    <property type="entry name" value="NLP_P60_dom"/>
</dbReference>
<sequence>MKSGPSRLRKICAPLIGAAAMFAALFVAPGAAEAAVGAHSYTVTATLDGRTAKDLSNHAYPNKYANGSTITVTCQDSGPDAYGSTVWDRTSDSLWVPDYYVKTGHSGFTDEVPRCVNGNTPGSGTGRPYTVSATLDGRTERDVDNHAFVNKYPSGGVVWILCQTTGPNAYGSNLWDLTDDNLWIPDFYVKTGYSGPTPQLPRCGGDEVDPPATGPHSFPVTATLDGRSVKDVNNHASVDRYFEGQYVEISCQDSGPAAYGSTIWDLTADGWWIPDFYVSTGTSGYSPVLPLCSGGGAAGGGPIGGHSYVVTATLDGRTAKSLSNHAFPDKYPSGSTVTITCQAYGEFTYGGSAIWDKTSDGLWVADYYVKTGTSGFVSGIPRCDNTPPPAGGDPSGWDPGSPAPPSSSHQEKVNAAIAAARAEITNHPLYAWGGGHGAHPGPTRGYCDGVNGYDATGACAADKRIGFDCSGLMRWAFYQATGVDIGNVSTYDMYRHRPSIFAYTIHRVSDLQPGDLILSRPDEKGLPAHTVIVSKVSGSTITIIEAPRTIIPLRETTFPTETFMVAYRLA</sequence>
<dbReference type="Proteomes" id="UP000630097">
    <property type="component" value="Unassembled WGS sequence"/>
</dbReference>
<keyword evidence="4" id="KW-0788">Thiol protease</keyword>
<evidence type="ECO:0000256" key="6">
    <source>
        <dbReference type="SAM" id="SignalP"/>
    </source>
</evidence>
<dbReference type="Gene3D" id="3.90.1720.10">
    <property type="entry name" value="endopeptidase domain like (from Nostoc punctiforme)"/>
    <property type="match status" value="1"/>
</dbReference>
<dbReference type="GO" id="GO:0006508">
    <property type="term" value="P:proteolysis"/>
    <property type="evidence" value="ECO:0007669"/>
    <property type="project" value="UniProtKB-KW"/>
</dbReference>
<comment type="caution">
    <text evidence="8">The sequence shown here is derived from an EMBL/GenBank/DDBJ whole genome shotgun (WGS) entry which is preliminary data.</text>
</comment>
<evidence type="ECO:0000256" key="4">
    <source>
        <dbReference type="ARBA" id="ARBA00022807"/>
    </source>
</evidence>
<proteinExistence type="inferred from homology"/>
<keyword evidence="6" id="KW-0732">Signal</keyword>
<dbReference type="GO" id="GO:0008234">
    <property type="term" value="F:cysteine-type peptidase activity"/>
    <property type="evidence" value="ECO:0007669"/>
    <property type="project" value="UniProtKB-KW"/>
</dbReference>
<name>A0A8J3Q151_9ACTN</name>
<keyword evidence="9" id="KW-1185">Reference proteome</keyword>
<accession>A0A8J3Q151</accession>
<feature type="domain" description="NlpC/P60" evidence="7">
    <location>
        <begin position="410"/>
        <end position="570"/>
    </location>
</feature>
<feature type="chain" id="PRO_5035233389" description="NlpC/P60 domain-containing protein" evidence="6">
    <location>
        <begin position="35"/>
        <end position="570"/>
    </location>
</feature>
<dbReference type="PROSITE" id="PS51935">
    <property type="entry name" value="NLPC_P60"/>
    <property type="match status" value="1"/>
</dbReference>
<feature type="signal peptide" evidence="6">
    <location>
        <begin position="1"/>
        <end position="34"/>
    </location>
</feature>
<comment type="similarity">
    <text evidence="1">Belongs to the peptidase C40 family.</text>
</comment>
<dbReference type="InterPro" id="IPR038765">
    <property type="entry name" value="Papain-like_cys_pep_sf"/>
</dbReference>
<keyword evidence="3" id="KW-0378">Hydrolase</keyword>
<reference evidence="8 9" key="1">
    <citation type="submission" date="2021-01" db="EMBL/GenBank/DDBJ databases">
        <title>Whole genome shotgun sequence of Planotetraspora kaengkrachanensis NBRC 104272.</title>
        <authorList>
            <person name="Komaki H."/>
            <person name="Tamura T."/>
        </authorList>
    </citation>
    <scope>NUCLEOTIDE SEQUENCE [LARGE SCALE GENOMIC DNA]</scope>
    <source>
        <strain evidence="8 9">NBRC 104272</strain>
    </source>
</reference>
<dbReference type="AlphaFoldDB" id="A0A8J3Q151"/>
<evidence type="ECO:0000256" key="1">
    <source>
        <dbReference type="ARBA" id="ARBA00007074"/>
    </source>
</evidence>
<evidence type="ECO:0000256" key="5">
    <source>
        <dbReference type="SAM" id="MobiDB-lite"/>
    </source>
</evidence>